<keyword evidence="6 8" id="KW-1133">Transmembrane helix</keyword>
<protein>
    <recommendedName>
        <fullName evidence="8">Probable lipid II flippase MurJ</fullName>
    </recommendedName>
</protein>
<feature type="transmembrane region" description="Helical" evidence="8">
    <location>
        <begin position="88"/>
        <end position="121"/>
    </location>
</feature>
<evidence type="ECO:0000256" key="6">
    <source>
        <dbReference type="ARBA" id="ARBA00022989"/>
    </source>
</evidence>
<keyword evidence="8 9" id="KW-0813">Transport</keyword>
<feature type="transmembrane region" description="Helical" evidence="8">
    <location>
        <begin position="485"/>
        <end position="503"/>
    </location>
</feature>
<dbReference type="STRING" id="1294263.JCM21531_1522"/>
<accession>W4V5R9</accession>
<dbReference type="CDD" id="cd13123">
    <property type="entry name" value="MATE_MurJ_like"/>
    <property type="match status" value="1"/>
</dbReference>
<feature type="transmembrane region" description="Helical" evidence="8">
    <location>
        <begin position="190"/>
        <end position="211"/>
    </location>
</feature>
<evidence type="ECO:0000256" key="2">
    <source>
        <dbReference type="ARBA" id="ARBA00022475"/>
    </source>
</evidence>
<dbReference type="Proteomes" id="UP000019109">
    <property type="component" value="Unassembled WGS sequence"/>
</dbReference>
<dbReference type="NCBIfam" id="TIGR01695">
    <property type="entry name" value="murJ_mviN"/>
    <property type="match status" value="1"/>
</dbReference>
<dbReference type="PANTHER" id="PTHR47019">
    <property type="entry name" value="LIPID II FLIPPASE MURJ"/>
    <property type="match status" value="1"/>
</dbReference>
<feature type="transmembrane region" description="Helical" evidence="8">
    <location>
        <begin position="58"/>
        <end position="76"/>
    </location>
</feature>
<organism evidence="10 11">
    <name type="scientific">Acetivibrio straminisolvens JCM 21531</name>
    <dbReference type="NCBI Taxonomy" id="1294263"/>
    <lineage>
        <taxon>Bacteria</taxon>
        <taxon>Bacillati</taxon>
        <taxon>Bacillota</taxon>
        <taxon>Clostridia</taxon>
        <taxon>Eubacteriales</taxon>
        <taxon>Oscillospiraceae</taxon>
        <taxon>Acetivibrio</taxon>
    </lineage>
</organism>
<evidence type="ECO:0000313" key="11">
    <source>
        <dbReference type="Proteomes" id="UP000019109"/>
    </source>
</evidence>
<dbReference type="GO" id="GO:0015648">
    <property type="term" value="F:lipid-linked peptidoglycan transporter activity"/>
    <property type="evidence" value="ECO:0007669"/>
    <property type="project" value="UniProtKB-UniRule"/>
</dbReference>
<keyword evidence="4 8" id="KW-0133">Cell shape</keyword>
<dbReference type="Pfam" id="PF03023">
    <property type="entry name" value="MurJ"/>
    <property type="match status" value="1"/>
</dbReference>
<keyword evidence="2 8" id="KW-1003">Cell membrane</keyword>
<dbReference type="GO" id="GO:0071555">
    <property type="term" value="P:cell wall organization"/>
    <property type="evidence" value="ECO:0007669"/>
    <property type="project" value="UniProtKB-UniRule"/>
</dbReference>
<keyword evidence="5 8" id="KW-0573">Peptidoglycan synthesis</keyword>
<dbReference type="GO" id="GO:0034204">
    <property type="term" value="P:lipid translocation"/>
    <property type="evidence" value="ECO:0007669"/>
    <property type="project" value="TreeGrafter"/>
</dbReference>
<dbReference type="InterPro" id="IPR004268">
    <property type="entry name" value="MurJ"/>
</dbReference>
<evidence type="ECO:0000256" key="8">
    <source>
        <dbReference type="HAMAP-Rule" id="MF_02078"/>
    </source>
</evidence>
<dbReference type="EMBL" id="BAVR01000013">
    <property type="protein sequence ID" value="GAE88099.1"/>
    <property type="molecule type" value="Genomic_DNA"/>
</dbReference>
<evidence type="ECO:0000256" key="4">
    <source>
        <dbReference type="ARBA" id="ARBA00022960"/>
    </source>
</evidence>
<dbReference type="UniPathway" id="UPA00219"/>
<evidence type="ECO:0000256" key="1">
    <source>
        <dbReference type="ARBA" id="ARBA00004651"/>
    </source>
</evidence>
<proteinExistence type="inferred from homology"/>
<dbReference type="InterPro" id="IPR051050">
    <property type="entry name" value="Lipid_II_flippase_MurJ/MviN"/>
</dbReference>
<evidence type="ECO:0000256" key="9">
    <source>
        <dbReference type="PIRNR" id="PIRNR002869"/>
    </source>
</evidence>
<sequence>MEKNKKLTSAALIVMSSIVVSRITGFLREMLVPNLIGVNEEGDAYTIAFRITGLMYDMLVGGAVSAALIPILSGYIAKDDEETGWKVVGTFINVVIVAMVIACFLGIFFAPQLVSLIAVGFETDAQKQLTIDLIRILFPSVAFLMMAGLCNGVLNSYNRFAAAAYGPSLYNIGSALSIIVFSSSKWGVRGVAFGVMASSLIYFLFQLSFAVKNLKFYRFRFYLKHQGSRKLFKLAVPSLISSATVQINAVITGTFATLFGVGGATALNIGDRTWQLPYGVFAQGMGIAMLPSLSSNIARGEVDEYKSTLMKGIKTVLFFTIPSGVGFIVLREPVIRTIFKFTNRFDEGAVSVAGNVLMFFSIALLSQSIVTIINRAFYAINDTLTPLLIGGSTIIINILLSLVFYNFTGLGVAGMALAYSLASALNAFLLLSILSKKMKGIYLDRLLKFLLKVVPSALIMGMVLFIANTYFALDTGTKVMQLFNLLYQIVLGALIYFAAVLALRVEEALHFKDLVLSKLIKTVKK</sequence>
<evidence type="ECO:0000256" key="3">
    <source>
        <dbReference type="ARBA" id="ARBA00022692"/>
    </source>
</evidence>
<keyword evidence="8 9" id="KW-0961">Cell wall biogenesis/degradation</keyword>
<evidence type="ECO:0000256" key="5">
    <source>
        <dbReference type="ARBA" id="ARBA00022984"/>
    </source>
</evidence>
<reference evidence="10" key="1">
    <citation type="journal article" date="2014" name="Genome Announc.">
        <title>Draft Genome Sequence of Clostridium straminisolvens Strain JCM 21531T, Isolated from a Cellulose-Degrading Bacterial Community.</title>
        <authorList>
            <person name="Yuki M."/>
            <person name="Oshima K."/>
            <person name="Suda W."/>
            <person name="Sakamoto M."/>
            <person name="Kitamura K."/>
            <person name="Iida T."/>
            <person name="Hattori M."/>
            <person name="Ohkuma M."/>
        </authorList>
    </citation>
    <scope>NUCLEOTIDE SEQUENCE [LARGE SCALE GENOMIC DNA]</scope>
    <source>
        <strain evidence="10">JCM 21531</strain>
    </source>
</reference>
<feature type="transmembrane region" description="Helical" evidence="8">
    <location>
        <begin position="350"/>
        <end position="372"/>
    </location>
</feature>
<dbReference type="AlphaFoldDB" id="W4V5R9"/>
<comment type="subcellular location">
    <subcellularLocation>
        <location evidence="1 8">Cell membrane</location>
        <topology evidence="1 8">Multi-pass membrane protein</topology>
    </subcellularLocation>
</comment>
<keyword evidence="3 8" id="KW-0812">Transmembrane</keyword>
<dbReference type="PRINTS" id="PR01806">
    <property type="entry name" value="VIRFACTRMVIN"/>
</dbReference>
<dbReference type="OrthoDB" id="9804143at2"/>
<comment type="caution">
    <text evidence="8">Lacks conserved residue(s) required for the propagation of feature annotation.</text>
</comment>
<feature type="transmembrane region" description="Helical" evidence="8">
    <location>
        <begin position="446"/>
        <end position="473"/>
    </location>
</feature>
<dbReference type="GO" id="GO:0005886">
    <property type="term" value="C:plasma membrane"/>
    <property type="evidence" value="ECO:0007669"/>
    <property type="project" value="UniProtKB-SubCell"/>
</dbReference>
<feature type="transmembrane region" description="Helical" evidence="8">
    <location>
        <begin position="384"/>
        <end position="405"/>
    </location>
</feature>
<comment type="caution">
    <text evidence="10">The sequence shown here is derived from an EMBL/GenBank/DDBJ whole genome shotgun (WGS) entry which is preliminary data.</text>
</comment>
<gene>
    <name evidence="8" type="primary">murJ</name>
    <name evidence="10" type="ORF">JCM21531_1522</name>
</gene>
<evidence type="ECO:0000256" key="7">
    <source>
        <dbReference type="ARBA" id="ARBA00023136"/>
    </source>
</evidence>
<keyword evidence="7 8" id="KW-0472">Membrane</keyword>
<keyword evidence="11" id="KW-1185">Reference proteome</keyword>
<dbReference type="GO" id="GO:0008360">
    <property type="term" value="P:regulation of cell shape"/>
    <property type="evidence" value="ECO:0007669"/>
    <property type="project" value="UniProtKB-UniRule"/>
</dbReference>
<feature type="transmembrane region" description="Helical" evidence="8">
    <location>
        <begin position="161"/>
        <end position="184"/>
    </location>
</feature>
<dbReference type="HAMAP" id="MF_02078">
    <property type="entry name" value="MurJ_MviN"/>
    <property type="match status" value="1"/>
</dbReference>
<evidence type="ECO:0000313" key="10">
    <source>
        <dbReference type="EMBL" id="GAE88099.1"/>
    </source>
</evidence>
<comment type="pathway">
    <text evidence="8">Cell wall biogenesis; peptidoglycan biosynthesis.</text>
</comment>
<feature type="transmembrane region" description="Helical" evidence="8">
    <location>
        <begin position="313"/>
        <end position="330"/>
    </location>
</feature>
<dbReference type="RefSeq" id="WP_038288041.1">
    <property type="nucleotide sequence ID" value="NZ_BAVR01000013.1"/>
</dbReference>
<dbReference type="GO" id="GO:0009252">
    <property type="term" value="P:peptidoglycan biosynthetic process"/>
    <property type="evidence" value="ECO:0007669"/>
    <property type="project" value="UniProtKB-UniRule"/>
</dbReference>
<dbReference type="PANTHER" id="PTHR47019:SF1">
    <property type="entry name" value="LIPID II FLIPPASE MURJ"/>
    <property type="match status" value="1"/>
</dbReference>
<comment type="similarity">
    <text evidence="8 9">Belongs to the MurJ/MviN family.</text>
</comment>
<feature type="transmembrane region" description="Helical" evidence="8">
    <location>
        <begin position="133"/>
        <end position="154"/>
    </location>
</feature>
<dbReference type="PIRSF" id="PIRSF002869">
    <property type="entry name" value="MviN"/>
    <property type="match status" value="1"/>
</dbReference>
<name>W4V5R9_9FIRM</name>
<feature type="transmembrane region" description="Helical" evidence="8">
    <location>
        <begin position="411"/>
        <end position="434"/>
    </location>
</feature>
<comment type="function">
    <text evidence="8 9">Involved in peptidoglycan biosynthesis. Transports lipid-linked peptidoglycan precursors from the inner to the outer leaflet of the cytoplasmic membrane.</text>
</comment>